<dbReference type="SUPFAM" id="SSF48317">
    <property type="entry name" value="Acid phosphatase/Vanadium-dependent haloperoxidase"/>
    <property type="match status" value="1"/>
</dbReference>
<feature type="transmembrane region" description="Helical" evidence="1">
    <location>
        <begin position="154"/>
        <end position="174"/>
    </location>
</feature>
<feature type="transmembrane region" description="Helical" evidence="1">
    <location>
        <begin position="127"/>
        <end position="147"/>
    </location>
</feature>
<feature type="transmembrane region" description="Helical" evidence="1">
    <location>
        <begin position="186"/>
        <end position="207"/>
    </location>
</feature>
<dbReference type="Gene3D" id="1.20.144.10">
    <property type="entry name" value="Phosphatidic acid phosphatase type 2/haloperoxidase"/>
    <property type="match status" value="2"/>
</dbReference>
<feature type="transmembrane region" description="Helical" evidence="1">
    <location>
        <begin position="12"/>
        <end position="32"/>
    </location>
</feature>
<keyword evidence="1" id="KW-0812">Transmembrane</keyword>
<proteinExistence type="predicted"/>
<keyword evidence="1" id="KW-1133">Transmembrane helix</keyword>
<feature type="transmembrane region" description="Helical" evidence="1">
    <location>
        <begin position="52"/>
        <end position="79"/>
    </location>
</feature>
<dbReference type="EMBL" id="JAANXN010000005">
    <property type="protein sequence ID" value="MDF8370923.1"/>
    <property type="molecule type" value="Genomic_DNA"/>
</dbReference>
<dbReference type="InterPro" id="IPR036938">
    <property type="entry name" value="PAP2/HPO_sf"/>
</dbReference>
<dbReference type="AlphaFoldDB" id="A0ABD4XJD5"/>
<evidence type="ECO:0000313" key="3">
    <source>
        <dbReference type="EMBL" id="MDF8370923.1"/>
    </source>
</evidence>
<sequence>MTNRREKLFGSGLLVIFIILVVSVAFNSDWVNAFDSSVTQLMANAYLPLNTAIFNIVTFLGSPLTVIILTALLCVWLFFKKQVITSLWLGGIQLAGSAITEIVKQVVARPRPINQLVPDTGFSFPSGHTFCTTILVLSVLSLLLPKIHDEENKLVVRLIGIVWIGFVAVSRVYLRDHFGSDVLASVILATGYWLLCAAYEAPIKSFIQRFLPERMKSL</sequence>
<feature type="transmembrane region" description="Helical" evidence="1">
    <location>
        <begin position="86"/>
        <end position="107"/>
    </location>
</feature>
<dbReference type="Pfam" id="PF01569">
    <property type="entry name" value="PAP2"/>
    <property type="match status" value="1"/>
</dbReference>
<dbReference type="PANTHER" id="PTHR14969:SF13">
    <property type="entry name" value="AT30094P"/>
    <property type="match status" value="1"/>
</dbReference>
<dbReference type="CDD" id="cd03392">
    <property type="entry name" value="PAP2_like_2"/>
    <property type="match status" value="1"/>
</dbReference>
<organism evidence="3 4">
    <name type="scientific">Weissella paramesenteroides</name>
    <name type="common">Leuconostoc paramesenteroides</name>
    <dbReference type="NCBI Taxonomy" id="1249"/>
    <lineage>
        <taxon>Bacteria</taxon>
        <taxon>Bacillati</taxon>
        <taxon>Bacillota</taxon>
        <taxon>Bacilli</taxon>
        <taxon>Lactobacillales</taxon>
        <taxon>Lactobacillaceae</taxon>
        <taxon>Weissella</taxon>
    </lineage>
</organism>
<keyword evidence="1" id="KW-0472">Membrane</keyword>
<name>A0ABD4XJD5_WEIPA</name>
<comment type="caution">
    <text evidence="3">The sequence shown here is derived from an EMBL/GenBank/DDBJ whole genome shotgun (WGS) entry which is preliminary data.</text>
</comment>
<evidence type="ECO:0000259" key="2">
    <source>
        <dbReference type="SMART" id="SM00014"/>
    </source>
</evidence>
<evidence type="ECO:0000256" key="1">
    <source>
        <dbReference type="SAM" id="Phobius"/>
    </source>
</evidence>
<accession>A0ABD4XJD5</accession>
<dbReference type="RefSeq" id="WP_277362209.1">
    <property type="nucleotide sequence ID" value="NZ_CAXLJE010000007.1"/>
</dbReference>
<dbReference type="PANTHER" id="PTHR14969">
    <property type="entry name" value="SPHINGOSINE-1-PHOSPHATE PHOSPHOHYDROLASE"/>
    <property type="match status" value="1"/>
</dbReference>
<protein>
    <submittedName>
        <fullName evidence="3">Phosphatase PAP2 family protein</fullName>
    </submittedName>
</protein>
<evidence type="ECO:0000313" key="4">
    <source>
        <dbReference type="Proteomes" id="UP001215461"/>
    </source>
</evidence>
<dbReference type="SMART" id="SM00014">
    <property type="entry name" value="acidPPc"/>
    <property type="match status" value="1"/>
</dbReference>
<feature type="domain" description="Phosphatidic acid phosphatase type 2/haloperoxidase" evidence="2">
    <location>
        <begin position="83"/>
        <end position="197"/>
    </location>
</feature>
<gene>
    <name evidence="3" type="ORF">G9403_04510</name>
</gene>
<dbReference type="Proteomes" id="UP001215461">
    <property type="component" value="Unassembled WGS sequence"/>
</dbReference>
<dbReference type="InterPro" id="IPR000326">
    <property type="entry name" value="PAP2/HPO"/>
</dbReference>
<reference evidence="3 4" key="1">
    <citation type="submission" date="2020-03" db="EMBL/GenBank/DDBJ databases">
        <title>Comparative genomics of Weissella paramesenteroides.</title>
        <authorList>
            <person name="Kant R."/>
            <person name="Takala T."/>
            <person name="Saris P."/>
        </authorList>
    </citation>
    <scope>NUCLEOTIDE SEQUENCE [LARGE SCALE GENOMIC DNA]</scope>
    <source>
        <strain evidence="3 4">SJ27-4</strain>
    </source>
</reference>